<dbReference type="RefSeq" id="WP_229768234.1">
    <property type="nucleotide sequence ID" value="NZ_BMQS01000016.1"/>
</dbReference>
<accession>A0A830H637</accession>
<dbReference type="InterPro" id="IPR051121">
    <property type="entry name" value="FAH"/>
</dbReference>
<dbReference type="GO" id="GO:0003824">
    <property type="term" value="F:catalytic activity"/>
    <property type="evidence" value="ECO:0007669"/>
    <property type="project" value="InterPro"/>
</dbReference>
<keyword evidence="2" id="KW-0479">Metal-binding</keyword>
<dbReference type="EMBL" id="BMQS01000016">
    <property type="protein sequence ID" value="GGU00334.1"/>
    <property type="molecule type" value="Genomic_DNA"/>
</dbReference>
<evidence type="ECO:0000313" key="5">
    <source>
        <dbReference type="Proteomes" id="UP000616143"/>
    </source>
</evidence>
<dbReference type="Pfam" id="PF01557">
    <property type="entry name" value="FAA_hydrolase"/>
    <property type="match status" value="1"/>
</dbReference>
<dbReference type="PANTHER" id="PTHR42796">
    <property type="entry name" value="FUMARYLACETOACETATE HYDROLASE DOMAIN-CONTAINING PROTEIN 2A-RELATED"/>
    <property type="match status" value="1"/>
</dbReference>
<feature type="domain" description="Fumarylacetoacetase-like C-terminal" evidence="3">
    <location>
        <begin position="129"/>
        <end position="342"/>
    </location>
</feature>
<name>A0A830H637_9CREN</name>
<dbReference type="Gene3D" id="3.90.850.10">
    <property type="entry name" value="Fumarylacetoacetase-like, C-terminal domain"/>
    <property type="match status" value="1"/>
</dbReference>
<comment type="similarity">
    <text evidence="1">Belongs to the FAH family.</text>
</comment>
<comment type="caution">
    <text evidence="4">The sequence shown here is derived from an EMBL/GenBank/DDBJ whole genome shotgun (WGS) entry which is preliminary data.</text>
</comment>
<dbReference type="Proteomes" id="UP000616143">
    <property type="component" value="Unassembled WGS sequence"/>
</dbReference>
<dbReference type="GO" id="GO:0044281">
    <property type="term" value="P:small molecule metabolic process"/>
    <property type="evidence" value="ECO:0007669"/>
    <property type="project" value="UniProtKB-ARBA"/>
</dbReference>
<protein>
    <recommendedName>
        <fullName evidence="3">Fumarylacetoacetase-like C-terminal domain-containing protein</fullName>
    </recommendedName>
</protein>
<dbReference type="PANTHER" id="PTHR42796:SF4">
    <property type="entry name" value="FUMARYLACETOACETATE HYDROLASE DOMAIN-CONTAINING PROTEIN 2A"/>
    <property type="match status" value="1"/>
</dbReference>
<dbReference type="InterPro" id="IPR036663">
    <property type="entry name" value="Fumarylacetoacetase_C_sf"/>
</dbReference>
<dbReference type="InterPro" id="IPR011234">
    <property type="entry name" value="Fumarylacetoacetase-like_C"/>
</dbReference>
<dbReference type="SUPFAM" id="SSF56529">
    <property type="entry name" value="FAH"/>
    <property type="match status" value="1"/>
</dbReference>
<proteinExistence type="inferred from homology"/>
<evidence type="ECO:0000256" key="2">
    <source>
        <dbReference type="ARBA" id="ARBA00022723"/>
    </source>
</evidence>
<organism evidence="4 5">
    <name type="scientific">Sulfodiicoccus acidiphilus</name>
    <dbReference type="NCBI Taxonomy" id="1670455"/>
    <lineage>
        <taxon>Archaea</taxon>
        <taxon>Thermoproteota</taxon>
        <taxon>Thermoprotei</taxon>
        <taxon>Sulfolobales</taxon>
        <taxon>Sulfolobaceae</taxon>
        <taxon>Sulfodiicoccus</taxon>
    </lineage>
</organism>
<sequence>MASSIYGKYTKESPPILRLVTYAEPNLKIRRTGFVVGNKVVDVNVASRFFMWNDSPDLERDEFSSYYAPTDMLTLVRRGEGAVKHLDRVFRYFVDVLSEGRSVRGPEGENFVFDLGQVEIKAPLRPGKFIHTAGNFREHAQEGKEAGWPFPIPQWISFLKNPDAVIGHDDNIVKPHFVKQLDHELELAIVIGRKVKNVEVGKAFSAIFGFTIFNDVTARDIQREEMKNGLLNFGKNLDTFTVLGPAIVPKEYIGDVHNLAMELRVNGDPRQVGSTSRLSVKIEEIVSRYSWVTLNPGDMISTGTISGVAAFRKPDPTPFFLKDGDVLECEIEKIGLMRNKVVDEK</sequence>
<dbReference type="GO" id="GO:0046872">
    <property type="term" value="F:metal ion binding"/>
    <property type="evidence" value="ECO:0007669"/>
    <property type="project" value="UniProtKB-KW"/>
</dbReference>
<evidence type="ECO:0000313" key="4">
    <source>
        <dbReference type="EMBL" id="GGU00334.1"/>
    </source>
</evidence>
<gene>
    <name evidence="4" type="ORF">GCM10007116_17080</name>
</gene>
<reference evidence="4" key="2">
    <citation type="submission" date="2020-09" db="EMBL/GenBank/DDBJ databases">
        <authorList>
            <person name="Sun Q."/>
            <person name="Ohkuma M."/>
        </authorList>
    </citation>
    <scope>NUCLEOTIDE SEQUENCE</scope>
    <source>
        <strain evidence="4">JCM 31740</strain>
    </source>
</reference>
<evidence type="ECO:0000259" key="3">
    <source>
        <dbReference type="Pfam" id="PF01557"/>
    </source>
</evidence>
<dbReference type="AlphaFoldDB" id="A0A830H637"/>
<evidence type="ECO:0000256" key="1">
    <source>
        <dbReference type="ARBA" id="ARBA00010211"/>
    </source>
</evidence>
<reference evidence="4" key="1">
    <citation type="journal article" date="2014" name="Int. J. Syst. Evol. Microbiol.">
        <title>Complete genome sequence of Corynebacterium casei LMG S-19264T (=DSM 44701T), isolated from a smear-ripened cheese.</title>
        <authorList>
            <consortium name="US DOE Joint Genome Institute (JGI-PGF)"/>
            <person name="Walter F."/>
            <person name="Albersmeier A."/>
            <person name="Kalinowski J."/>
            <person name="Ruckert C."/>
        </authorList>
    </citation>
    <scope>NUCLEOTIDE SEQUENCE</scope>
    <source>
        <strain evidence="4">JCM 31740</strain>
    </source>
</reference>